<sequence length="158" mass="18005">MWIFAAVFPFMSWTEAQLLLFLFLQIAITLPKLPGPPSPANFKTCRKAFAESPWRSWMHTLQSHFSIWKQVGNAISNRIDCRRVDRLFPDRNLGHPSPVPPQPVLLGVNRKANKDWKHLRETVINVLDEHCLGNVAVAVRKDNKIESIGSGERDALEP</sequence>
<evidence type="ECO:0000313" key="3">
    <source>
        <dbReference type="Proteomes" id="UP001610432"/>
    </source>
</evidence>
<keyword evidence="1" id="KW-0732">Signal</keyword>
<protein>
    <submittedName>
        <fullName evidence="2">Uncharacterized protein</fullName>
    </submittedName>
</protein>
<feature type="chain" id="PRO_5047483675" evidence="1">
    <location>
        <begin position="17"/>
        <end position="158"/>
    </location>
</feature>
<evidence type="ECO:0000256" key="1">
    <source>
        <dbReference type="SAM" id="SignalP"/>
    </source>
</evidence>
<dbReference type="GeneID" id="98142202"/>
<name>A0ABR4LCI9_9EURO</name>
<gene>
    <name evidence="2" type="ORF">BJX67DRAFT_309734</name>
</gene>
<feature type="signal peptide" evidence="1">
    <location>
        <begin position="1"/>
        <end position="16"/>
    </location>
</feature>
<keyword evidence="3" id="KW-1185">Reference proteome</keyword>
<dbReference type="EMBL" id="JBFXLQ010000070">
    <property type="protein sequence ID" value="KAL2862269.1"/>
    <property type="molecule type" value="Genomic_DNA"/>
</dbReference>
<organism evidence="2 3">
    <name type="scientific">Aspergillus lucknowensis</name>
    <dbReference type="NCBI Taxonomy" id="176173"/>
    <lineage>
        <taxon>Eukaryota</taxon>
        <taxon>Fungi</taxon>
        <taxon>Dikarya</taxon>
        <taxon>Ascomycota</taxon>
        <taxon>Pezizomycotina</taxon>
        <taxon>Eurotiomycetes</taxon>
        <taxon>Eurotiomycetidae</taxon>
        <taxon>Eurotiales</taxon>
        <taxon>Aspergillaceae</taxon>
        <taxon>Aspergillus</taxon>
        <taxon>Aspergillus subgen. Nidulantes</taxon>
    </lineage>
</organism>
<comment type="caution">
    <text evidence="2">The sequence shown here is derived from an EMBL/GenBank/DDBJ whole genome shotgun (WGS) entry which is preliminary data.</text>
</comment>
<evidence type="ECO:0000313" key="2">
    <source>
        <dbReference type="EMBL" id="KAL2862269.1"/>
    </source>
</evidence>
<reference evidence="2 3" key="1">
    <citation type="submission" date="2024-07" db="EMBL/GenBank/DDBJ databases">
        <title>Section-level genome sequencing and comparative genomics of Aspergillus sections Usti and Cavernicolus.</title>
        <authorList>
            <consortium name="Lawrence Berkeley National Laboratory"/>
            <person name="Nybo J.L."/>
            <person name="Vesth T.C."/>
            <person name="Theobald S."/>
            <person name="Frisvad J.C."/>
            <person name="Larsen T.O."/>
            <person name="Kjaerboelling I."/>
            <person name="Rothschild-Mancinelli K."/>
            <person name="Lyhne E.K."/>
            <person name="Kogle M.E."/>
            <person name="Barry K."/>
            <person name="Clum A."/>
            <person name="Na H."/>
            <person name="Ledsgaard L."/>
            <person name="Lin J."/>
            <person name="Lipzen A."/>
            <person name="Kuo A."/>
            <person name="Riley R."/>
            <person name="Mondo S."/>
            <person name="Labutti K."/>
            <person name="Haridas S."/>
            <person name="Pangalinan J."/>
            <person name="Salamov A.A."/>
            <person name="Simmons B.A."/>
            <person name="Magnuson J.K."/>
            <person name="Chen J."/>
            <person name="Drula E."/>
            <person name="Henrissat B."/>
            <person name="Wiebenga A."/>
            <person name="Lubbers R.J."/>
            <person name="Gomes A.C."/>
            <person name="Macurrencykelacurrency M.R."/>
            <person name="Stajich J."/>
            <person name="Grigoriev I.V."/>
            <person name="Mortensen U.H."/>
            <person name="De Vries R.P."/>
            <person name="Baker S.E."/>
            <person name="Andersen M.R."/>
        </authorList>
    </citation>
    <scope>NUCLEOTIDE SEQUENCE [LARGE SCALE GENOMIC DNA]</scope>
    <source>
        <strain evidence="2 3">CBS 449.75</strain>
    </source>
</reference>
<dbReference type="Proteomes" id="UP001610432">
    <property type="component" value="Unassembled WGS sequence"/>
</dbReference>
<accession>A0ABR4LCI9</accession>
<dbReference type="RefSeq" id="XP_070881248.1">
    <property type="nucleotide sequence ID" value="XM_071027130.1"/>
</dbReference>
<proteinExistence type="predicted"/>